<dbReference type="Pfam" id="PF04229">
    <property type="entry name" value="GrpB"/>
    <property type="match status" value="1"/>
</dbReference>
<gene>
    <name evidence="1" type="ORF">K8V81_07700</name>
</gene>
<dbReference type="InterPro" id="IPR043519">
    <property type="entry name" value="NT_sf"/>
</dbReference>
<dbReference type="InterPro" id="IPR007344">
    <property type="entry name" value="GrpB/CoaE"/>
</dbReference>
<name>A0A921SX36_9MICO</name>
<dbReference type="PANTHER" id="PTHR34822">
    <property type="entry name" value="GRPB DOMAIN PROTEIN (AFU_ORTHOLOGUE AFUA_1G01530)"/>
    <property type="match status" value="1"/>
</dbReference>
<proteinExistence type="predicted"/>
<protein>
    <submittedName>
        <fullName evidence="1">GrpB family protein</fullName>
    </submittedName>
</protein>
<sequence length="201" mass="21726">MAQAPLRRSEDAAPMLPALAAALCDADLGVRRGRVVVAAPSPRWAEAFDGFAAALAPTRPAEVLGIEHVGSTAVPGLPAKPLLDVAIGQRPGTAPQVLHGWLMAAGHLYRGEADGTRPDRMYALELEPGIRLVNVHVVDHGGAQWRRYLSFRDHLRTSTEAREEYRRLKQRLASEHPGDRLAYLQAKTAFVTARDGSCAQG</sequence>
<organism evidence="1 2">
    <name type="scientific">Brachybacterium massiliense</name>
    <dbReference type="NCBI Taxonomy" id="1755098"/>
    <lineage>
        <taxon>Bacteria</taxon>
        <taxon>Bacillati</taxon>
        <taxon>Actinomycetota</taxon>
        <taxon>Actinomycetes</taxon>
        <taxon>Micrococcales</taxon>
        <taxon>Dermabacteraceae</taxon>
        <taxon>Brachybacterium</taxon>
    </lineage>
</organism>
<dbReference type="PANTHER" id="PTHR34822:SF1">
    <property type="entry name" value="GRPB FAMILY PROTEIN"/>
    <property type="match status" value="1"/>
</dbReference>
<dbReference type="Proteomes" id="UP000742460">
    <property type="component" value="Unassembled WGS sequence"/>
</dbReference>
<comment type="caution">
    <text evidence="1">The sequence shown here is derived from an EMBL/GenBank/DDBJ whole genome shotgun (WGS) entry which is preliminary data.</text>
</comment>
<reference evidence="1" key="1">
    <citation type="journal article" date="2021" name="PeerJ">
        <title>Extensive microbial diversity within the chicken gut microbiome revealed by metagenomics and culture.</title>
        <authorList>
            <person name="Gilroy R."/>
            <person name="Ravi A."/>
            <person name="Getino M."/>
            <person name="Pursley I."/>
            <person name="Horton D.L."/>
            <person name="Alikhan N.F."/>
            <person name="Baker D."/>
            <person name="Gharbi K."/>
            <person name="Hall N."/>
            <person name="Watson M."/>
            <person name="Adriaenssens E.M."/>
            <person name="Foster-Nyarko E."/>
            <person name="Jarju S."/>
            <person name="Secka A."/>
            <person name="Antonio M."/>
            <person name="Oren A."/>
            <person name="Chaudhuri R.R."/>
            <person name="La Ragione R."/>
            <person name="Hildebrand F."/>
            <person name="Pallen M.J."/>
        </authorList>
    </citation>
    <scope>NUCLEOTIDE SEQUENCE</scope>
    <source>
        <strain evidence="1">ChiGjej5B5-22894</strain>
    </source>
</reference>
<dbReference type="Gene3D" id="3.30.460.10">
    <property type="entry name" value="Beta Polymerase, domain 2"/>
    <property type="match status" value="1"/>
</dbReference>
<dbReference type="SUPFAM" id="SSF81301">
    <property type="entry name" value="Nucleotidyltransferase"/>
    <property type="match status" value="1"/>
</dbReference>
<reference evidence="1" key="2">
    <citation type="submission" date="2021-09" db="EMBL/GenBank/DDBJ databases">
        <authorList>
            <person name="Gilroy R."/>
        </authorList>
    </citation>
    <scope>NUCLEOTIDE SEQUENCE</scope>
    <source>
        <strain evidence="1">ChiGjej5B5-22894</strain>
    </source>
</reference>
<dbReference type="EMBL" id="DYUE01000174">
    <property type="protein sequence ID" value="HJG91595.1"/>
    <property type="molecule type" value="Genomic_DNA"/>
</dbReference>
<dbReference type="AlphaFoldDB" id="A0A921SX36"/>
<accession>A0A921SX36</accession>
<evidence type="ECO:0000313" key="1">
    <source>
        <dbReference type="EMBL" id="HJG91595.1"/>
    </source>
</evidence>
<evidence type="ECO:0000313" key="2">
    <source>
        <dbReference type="Proteomes" id="UP000742460"/>
    </source>
</evidence>